<dbReference type="RefSeq" id="WP_159397240.1">
    <property type="nucleotide sequence ID" value="NZ_CP012673.1"/>
</dbReference>
<name>A0A2L0EW42_SORCE</name>
<dbReference type="PROSITE" id="PS51257">
    <property type="entry name" value="PROKAR_LIPOPROTEIN"/>
    <property type="match status" value="1"/>
</dbReference>
<evidence type="ECO:0000313" key="3">
    <source>
        <dbReference type="Proteomes" id="UP000238348"/>
    </source>
</evidence>
<dbReference type="Proteomes" id="UP000238348">
    <property type="component" value="Chromosome"/>
</dbReference>
<accession>A0A2L0EW42</accession>
<dbReference type="AlphaFoldDB" id="A0A2L0EW42"/>
<protein>
    <submittedName>
        <fullName evidence="2">Uncharacterized protein</fullName>
    </submittedName>
</protein>
<proteinExistence type="predicted"/>
<sequence>MCSDSGRRRAWTGAAALALLAISGGCITRGCSGAASEQPAAAPEQRPASPASAEARSPVSANGKPEGAVVLQAARAGWSRLIPEQSALFDVTLRNGAGAPRQVTSLNDNTWTPVVRAYDASGQLLAEGSPRDLQERLAGHMGEPTEAPPATVTLGPGEEQPLPVELWHFMNPLRPGRYALEVVHTADPASATPVSSGRVPFEVIPAGVEACALGYESAQRLSTVLAWIAVPSDTSAPELFARASGSTHAAPQSAGRSFGAVPPGAAIAVGAAPPDAMTTWLGWVAVAAGGQVELHQHSLGAPAWRSGPIPLPVAGAVPVPRFPDRGHAVFLATGLAGGRPALTGVSARPKAPPPAAWTVPLAALPRRSACAFAATGAIAVILVSDDGATTRVARVDVDESGAVVSPERVLRTSPNEVLAVTVDQRPGAPQVVLLLESNRTQPNRVALVRLPLAGGAAAVVPFAPARGWPSVVAEGGERALRAREVALEVDWDGRPQLALVDELGRLFAGPLDGSPLGMIRDAARGPARCPHAGALREQTTFAGFAADGSLFFSPEGHGH</sequence>
<dbReference type="EMBL" id="CP012673">
    <property type="protein sequence ID" value="AUX43475.1"/>
    <property type="molecule type" value="Genomic_DNA"/>
</dbReference>
<feature type="region of interest" description="Disordered" evidence="1">
    <location>
        <begin position="33"/>
        <end position="63"/>
    </location>
</feature>
<evidence type="ECO:0000313" key="2">
    <source>
        <dbReference type="EMBL" id="AUX43475.1"/>
    </source>
</evidence>
<evidence type="ECO:0000256" key="1">
    <source>
        <dbReference type="SAM" id="MobiDB-lite"/>
    </source>
</evidence>
<gene>
    <name evidence="2" type="ORF">SOCE26_049240</name>
</gene>
<organism evidence="2 3">
    <name type="scientific">Sorangium cellulosum</name>
    <name type="common">Polyangium cellulosum</name>
    <dbReference type="NCBI Taxonomy" id="56"/>
    <lineage>
        <taxon>Bacteria</taxon>
        <taxon>Pseudomonadati</taxon>
        <taxon>Myxococcota</taxon>
        <taxon>Polyangia</taxon>
        <taxon>Polyangiales</taxon>
        <taxon>Polyangiaceae</taxon>
        <taxon>Sorangium</taxon>
    </lineage>
</organism>
<reference evidence="2 3" key="1">
    <citation type="submission" date="2015-09" db="EMBL/GenBank/DDBJ databases">
        <title>Sorangium comparison.</title>
        <authorList>
            <person name="Zaburannyi N."/>
            <person name="Bunk B."/>
            <person name="Overmann J."/>
            <person name="Mueller R."/>
        </authorList>
    </citation>
    <scope>NUCLEOTIDE SEQUENCE [LARGE SCALE GENOMIC DNA]</scope>
    <source>
        <strain evidence="2 3">So ce26</strain>
    </source>
</reference>
<feature type="compositionally biased region" description="Low complexity" evidence="1">
    <location>
        <begin position="34"/>
        <end position="61"/>
    </location>
</feature>